<dbReference type="InterPro" id="IPR036366">
    <property type="entry name" value="PGBDSf"/>
</dbReference>
<dbReference type="InterPro" id="IPR036034">
    <property type="entry name" value="PDZ_sf"/>
</dbReference>
<dbReference type="SUPFAM" id="SSF50156">
    <property type="entry name" value="PDZ domain-like"/>
    <property type="match status" value="1"/>
</dbReference>
<proteinExistence type="inferred from homology"/>
<dbReference type="InterPro" id="IPR029045">
    <property type="entry name" value="ClpP/crotonase-like_dom_sf"/>
</dbReference>
<dbReference type="Proteomes" id="UP000051790">
    <property type="component" value="Unassembled WGS sequence"/>
</dbReference>
<reference evidence="8 9" key="1">
    <citation type="journal article" date="2015" name="Genome Announc.">
        <title>Expanding the biotechnology potential of lactobacilli through comparative genomics of 213 strains and associated genera.</title>
        <authorList>
            <person name="Sun Z."/>
            <person name="Harris H.M."/>
            <person name="McCann A."/>
            <person name="Guo C."/>
            <person name="Argimon S."/>
            <person name="Zhang W."/>
            <person name="Yang X."/>
            <person name="Jeffery I.B."/>
            <person name="Cooney J.C."/>
            <person name="Kagawa T.F."/>
            <person name="Liu W."/>
            <person name="Song Y."/>
            <person name="Salvetti E."/>
            <person name="Wrobel A."/>
            <person name="Rasinkangas P."/>
            <person name="Parkhill J."/>
            <person name="Rea M.C."/>
            <person name="O'Sullivan O."/>
            <person name="Ritari J."/>
            <person name="Douillard F.P."/>
            <person name="Paul Ross R."/>
            <person name="Yang R."/>
            <person name="Briner A.E."/>
            <person name="Felis G.E."/>
            <person name="de Vos W.M."/>
            <person name="Barrangou R."/>
            <person name="Klaenhammer T.R."/>
            <person name="Caufield P.W."/>
            <person name="Cui Y."/>
            <person name="Zhang H."/>
            <person name="O'Toole P.W."/>
        </authorList>
    </citation>
    <scope>NUCLEOTIDE SEQUENCE [LARGE SCALE GENOMIC DNA]</scope>
    <source>
        <strain evidence="8 9">DSM 13343</strain>
    </source>
</reference>
<keyword evidence="6" id="KW-0812">Transmembrane</keyword>
<dbReference type="PATRIC" id="fig|1423769.4.peg.1510"/>
<evidence type="ECO:0000256" key="5">
    <source>
        <dbReference type="RuleBase" id="RU004404"/>
    </source>
</evidence>
<dbReference type="CDD" id="cd06782">
    <property type="entry name" value="cpPDZ_CPP-like"/>
    <property type="match status" value="1"/>
</dbReference>
<dbReference type="Gene3D" id="3.90.226.10">
    <property type="entry name" value="2-enoyl-CoA Hydratase, Chain A, domain 1"/>
    <property type="match status" value="1"/>
</dbReference>
<evidence type="ECO:0000256" key="1">
    <source>
        <dbReference type="ARBA" id="ARBA00009179"/>
    </source>
</evidence>
<comment type="caution">
    <text evidence="8">The sequence shown here is derived from an EMBL/GenBank/DDBJ whole genome shotgun (WGS) entry which is preliminary data.</text>
</comment>
<dbReference type="NCBIfam" id="TIGR00225">
    <property type="entry name" value="prc"/>
    <property type="match status" value="1"/>
</dbReference>
<dbReference type="GO" id="GO:0007165">
    <property type="term" value="P:signal transduction"/>
    <property type="evidence" value="ECO:0007669"/>
    <property type="project" value="TreeGrafter"/>
</dbReference>
<dbReference type="InterPro" id="IPR004447">
    <property type="entry name" value="Peptidase_S41A"/>
</dbReference>
<dbReference type="Pfam" id="PF03572">
    <property type="entry name" value="Peptidase_S41"/>
    <property type="match status" value="1"/>
</dbReference>
<dbReference type="GO" id="GO:0006508">
    <property type="term" value="P:proteolysis"/>
    <property type="evidence" value="ECO:0007669"/>
    <property type="project" value="UniProtKB-KW"/>
</dbReference>
<evidence type="ECO:0000256" key="4">
    <source>
        <dbReference type="ARBA" id="ARBA00022825"/>
    </source>
</evidence>
<dbReference type="EMBL" id="AZEU01000174">
    <property type="protein sequence ID" value="KRL43948.1"/>
    <property type="molecule type" value="Genomic_DNA"/>
</dbReference>
<gene>
    <name evidence="8" type="ORF">FD01_GL001402</name>
</gene>
<evidence type="ECO:0000256" key="6">
    <source>
        <dbReference type="SAM" id="Phobius"/>
    </source>
</evidence>
<dbReference type="Pfam" id="PF01471">
    <property type="entry name" value="PG_binding_1"/>
    <property type="match status" value="1"/>
</dbReference>
<evidence type="ECO:0000256" key="2">
    <source>
        <dbReference type="ARBA" id="ARBA00022670"/>
    </source>
</evidence>
<keyword evidence="6" id="KW-0472">Membrane</keyword>
<evidence type="ECO:0000259" key="7">
    <source>
        <dbReference type="PROSITE" id="PS50106"/>
    </source>
</evidence>
<name>A0A0R1QH30_9LACO</name>
<feature type="domain" description="PDZ" evidence="7">
    <location>
        <begin position="110"/>
        <end position="166"/>
    </location>
</feature>
<dbReference type="AlphaFoldDB" id="A0A0R1QH30"/>
<dbReference type="Pfam" id="PF13180">
    <property type="entry name" value="PDZ_2"/>
    <property type="match status" value="1"/>
</dbReference>
<dbReference type="InterPro" id="IPR002477">
    <property type="entry name" value="Peptidoglycan-bd-like"/>
</dbReference>
<keyword evidence="2 5" id="KW-0645">Protease</keyword>
<dbReference type="SUPFAM" id="SSF52096">
    <property type="entry name" value="ClpP/crotonase"/>
    <property type="match status" value="1"/>
</dbReference>
<dbReference type="Gene3D" id="2.30.42.10">
    <property type="match status" value="1"/>
</dbReference>
<dbReference type="GO" id="GO:0030288">
    <property type="term" value="C:outer membrane-bounded periplasmic space"/>
    <property type="evidence" value="ECO:0007669"/>
    <property type="project" value="TreeGrafter"/>
</dbReference>
<organism evidence="8 9">
    <name type="scientific">Lacticaseibacillus manihotivorans DSM 13343 = JCM 12514</name>
    <dbReference type="NCBI Taxonomy" id="1423769"/>
    <lineage>
        <taxon>Bacteria</taxon>
        <taxon>Bacillati</taxon>
        <taxon>Bacillota</taxon>
        <taxon>Bacilli</taxon>
        <taxon>Lactobacillales</taxon>
        <taxon>Lactobacillaceae</taxon>
        <taxon>Lacticaseibacillus</taxon>
    </lineage>
</organism>
<dbReference type="CDD" id="cd07560">
    <property type="entry name" value="Peptidase_S41_CPP"/>
    <property type="match status" value="1"/>
</dbReference>
<dbReference type="SMART" id="SM00245">
    <property type="entry name" value="TSPc"/>
    <property type="match status" value="1"/>
</dbReference>
<dbReference type="Pfam" id="PF22694">
    <property type="entry name" value="CtpB_N-like"/>
    <property type="match status" value="1"/>
</dbReference>
<accession>A0A0R1QH30</accession>
<protein>
    <submittedName>
        <fullName evidence="8">Carboxyl-terminal protease</fullName>
    </submittedName>
</protein>
<keyword evidence="6" id="KW-1133">Transmembrane helix</keyword>
<dbReference type="InterPro" id="IPR005151">
    <property type="entry name" value="Tail-specific_protease"/>
</dbReference>
<evidence type="ECO:0000313" key="8">
    <source>
        <dbReference type="EMBL" id="KRL43948.1"/>
    </source>
</evidence>
<dbReference type="Gene3D" id="1.10.101.10">
    <property type="entry name" value="PGBD-like superfamily/PGBD"/>
    <property type="match status" value="1"/>
</dbReference>
<dbReference type="GO" id="GO:0008236">
    <property type="term" value="F:serine-type peptidase activity"/>
    <property type="evidence" value="ECO:0007669"/>
    <property type="project" value="UniProtKB-KW"/>
</dbReference>
<keyword evidence="4 5" id="KW-0720">Serine protease</keyword>
<evidence type="ECO:0000256" key="3">
    <source>
        <dbReference type="ARBA" id="ARBA00022801"/>
    </source>
</evidence>
<dbReference type="InterPro" id="IPR001478">
    <property type="entry name" value="PDZ"/>
</dbReference>
<keyword evidence="9" id="KW-1185">Reference proteome</keyword>
<dbReference type="PANTHER" id="PTHR32060:SF30">
    <property type="entry name" value="CARBOXY-TERMINAL PROCESSING PROTEASE CTPA"/>
    <property type="match status" value="1"/>
</dbReference>
<dbReference type="PROSITE" id="PS50106">
    <property type="entry name" value="PDZ"/>
    <property type="match status" value="1"/>
</dbReference>
<dbReference type="GO" id="GO:0004175">
    <property type="term" value="F:endopeptidase activity"/>
    <property type="evidence" value="ECO:0007669"/>
    <property type="project" value="TreeGrafter"/>
</dbReference>
<dbReference type="PANTHER" id="PTHR32060">
    <property type="entry name" value="TAIL-SPECIFIC PROTEASE"/>
    <property type="match status" value="1"/>
</dbReference>
<sequence>MAKKHLQVPAWLLAVGMSVTLVGGGLIGYYAHGLRDSAVGVSSANLPAGFDKVLSTYATIENNYYKSTSSKKLANGAIKGMVNSLGDQFSTYLTNDSKSSLDSTLSASFGGIGATVQQGDNKLTIEGVMANTPAKKAGMKTADVLIAVNGKNVAKDDVNTAVEKIRGKIGTTVKVTVKRDGKTMTFSMKRAKITTDTVEGSMSKTNKTIGIITMDTFSDPTSKQFESTVKKLRKQGAKSFVLDLRGNPGGELTQALAIASMCLKNGQTIVKVQDRTGAVQTYKAGKKYDKGFKVTEPMAILIDGNSASASEILSAALNENNKTPLVGEQSFGKGTVQNVASMSSSAELKLTVAKWLTPNGTWINKKGLTPTIKVKYPDYMNITAFSVTSMKLGDESGDVKSLQQLLKALGNNPQTENGYYGPSTQAAVKAFQSAHGLTADGAANTATLQALVAELSTKYANDDPQLNAAVKALTK</sequence>
<feature type="transmembrane region" description="Helical" evidence="6">
    <location>
        <begin position="12"/>
        <end position="31"/>
    </location>
</feature>
<dbReference type="SUPFAM" id="SSF47090">
    <property type="entry name" value="PGBD-like"/>
    <property type="match status" value="1"/>
</dbReference>
<dbReference type="SMART" id="SM00228">
    <property type="entry name" value="PDZ"/>
    <property type="match status" value="1"/>
</dbReference>
<dbReference type="Gene3D" id="3.30.750.44">
    <property type="match status" value="1"/>
</dbReference>
<evidence type="ECO:0000313" key="9">
    <source>
        <dbReference type="Proteomes" id="UP000051790"/>
    </source>
</evidence>
<dbReference type="InterPro" id="IPR055210">
    <property type="entry name" value="CtpA/B_N"/>
</dbReference>
<keyword evidence="3 5" id="KW-0378">Hydrolase</keyword>
<dbReference type="InterPro" id="IPR036365">
    <property type="entry name" value="PGBD-like_sf"/>
</dbReference>
<comment type="similarity">
    <text evidence="1 5">Belongs to the peptidase S41A family.</text>
</comment>